<name>A0A392P345_9FABA</name>
<proteinExistence type="predicted"/>
<keyword evidence="3" id="KW-1185">Reference proteome</keyword>
<sequence length="72" mass="8180">MTDESKPLDELKPDVDKPDVDSKPNNAQPEEEVVDSSSHFATGKKYKDRDVLINWVRDEAAKLGFIHVERAK</sequence>
<evidence type="ECO:0000256" key="1">
    <source>
        <dbReference type="SAM" id="MobiDB-lite"/>
    </source>
</evidence>
<evidence type="ECO:0000313" key="2">
    <source>
        <dbReference type="EMBL" id="MCI06164.1"/>
    </source>
</evidence>
<dbReference type="AlphaFoldDB" id="A0A392P345"/>
<dbReference type="Proteomes" id="UP000265520">
    <property type="component" value="Unassembled WGS sequence"/>
</dbReference>
<feature type="region of interest" description="Disordered" evidence="1">
    <location>
        <begin position="1"/>
        <end position="41"/>
    </location>
</feature>
<comment type="caution">
    <text evidence="2">The sequence shown here is derived from an EMBL/GenBank/DDBJ whole genome shotgun (WGS) entry which is preliminary data.</text>
</comment>
<accession>A0A392P345</accession>
<dbReference type="EMBL" id="LXQA010060959">
    <property type="protein sequence ID" value="MCI06164.1"/>
    <property type="molecule type" value="Genomic_DNA"/>
</dbReference>
<feature type="compositionally biased region" description="Basic and acidic residues" evidence="1">
    <location>
        <begin position="1"/>
        <end position="22"/>
    </location>
</feature>
<organism evidence="2 3">
    <name type="scientific">Trifolium medium</name>
    <dbReference type="NCBI Taxonomy" id="97028"/>
    <lineage>
        <taxon>Eukaryota</taxon>
        <taxon>Viridiplantae</taxon>
        <taxon>Streptophyta</taxon>
        <taxon>Embryophyta</taxon>
        <taxon>Tracheophyta</taxon>
        <taxon>Spermatophyta</taxon>
        <taxon>Magnoliopsida</taxon>
        <taxon>eudicotyledons</taxon>
        <taxon>Gunneridae</taxon>
        <taxon>Pentapetalae</taxon>
        <taxon>rosids</taxon>
        <taxon>fabids</taxon>
        <taxon>Fabales</taxon>
        <taxon>Fabaceae</taxon>
        <taxon>Papilionoideae</taxon>
        <taxon>50 kb inversion clade</taxon>
        <taxon>NPAAA clade</taxon>
        <taxon>Hologalegina</taxon>
        <taxon>IRL clade</taxon>
        <taxon>Trifolieae</taxon>
        <taxon>Trifolium</taxon>
    </lineage>
</organism>
<evidence type="ECO:0000313" key="3">
    <source>
        <dbReference type="Proteomes" id="UP000265520"/>
    </source>
</evidence>
<protein>
    <submittedName>
        <fullName evidence="2">Otubain</fullName>
    </submittedName>
</protein>
<reference evidence="2 3" key="1">
    <citation type="journal article" date="2018" name="Front. Plant Sci.">
        <title>Red Clover (Trifolium pratense) and Zigzag Clover (T. medium) - A Picture of Genomic Similarities and Differences.</title>
        <authorList>
            <person name="Dluhosova J."/>
            <person name="Istvanek J."/>
            <person name="Nedelnik J."/>
            <person name="Repkova J."/>
        </authorList>
    </citation>
    <scope>NUCLEOTIDE SEQUENCE [LARGE SCALE GENOMIC DNA]</scope>
    <source>
        <strain evidence="3">cv. 10/8</strain>
        <tissue evidence="2">Leaf</tissue>
    </source>
</reference>